<evidence type="ECO:0000313" key="3">
    <source>
        <dbReference type="EMBL" id="GIZ91581.1"/>
    </source>
</evidence>
<organism evidence="2 4">
    <name type="scientific">Aquipseudomonas alcaligenes</name>
    <name type="common">Pseudomonas alcaligenes</name>
    <dbReference type="NCBI Taxonomy" id="43263"/>
    <lineage>
        <taxon>Bacteria</taxon>
        <taxon>Pseudomonadati</taxon>
        <taxon>Pseudomonadota</taxon>
        <taxon>Gammaproteobacteria</taxon>
        <taxon>Pseudomonadales</taxon>
        <taxon>Pseudomonadaceae</taxon>
        <taxon>Aquipseudomonas</taxon>
    </lineage>
</organism>
<evidence type="ECO:0000313" key="5">
    <source>
        <dbReference type="Proteomes" id="UP000887228"/>
    </source>
</evidence>
<evidence type="ECO:0000313" key="2">
    <source>
        <dbReference type="EMBL" id="GIZ87612.1"/>
    </source>
</evidence>
<dbReference type="EMBL" id="BPMS01000002">
    <property type="protein sequence ID" value="GIZ87612.1"/>
    <property type="molecule type" value="Genomic_DNA"/>
</dbReference>
<feature type="region of interest" description="Disordered" evidence="1">
    <location>
        <begin position="55"/>
        <end position="74"/>
    </location>
</feature>
<reference evidence="2 5" key="1">
    <citation type="submission" date="2021-07" db="EMBL/GenBank/DDBJ databases">
        <title>Whole genome sequencing of carbapenem-resistant Pseudomonas spp. isolated in Japan.</title>
        <authorList>
            <person name="Suzuki M."/>
            <person name="Maehana S."/>
            <person name="Kitasato H."/>
        </authorList>
    </citation>
    <scope>NUCLEOTIDE SEQUENCE</scope>
    <source>
        <strain evidence="2">KAM435</strain>
        <strain evidence="3 5">KAM436</strain>
    </source>
</reference>
<evidence type="ECO:0000313" key="4">
    <source>
        <dbReference type="Proteomes" id="UP000887212"/>
    </source>
</evidence>
<sequence>MNVHAEAQLGDCYTFEHDGGANGLVVSVHKDTPGAGKAHCQQTLFITPDDKRAGYHGRARDKEKPCVDCSSPAA</sequence>
<dbReference type="Proteomes" id="UP000887228">
    <property type="component" value="Unassembled WGS sequence"/>
</dbReference>
<protein>
    <submittedName>
        <fullName evidence="2">Uncharacterized protein</fullName>
    </submittedName>
</protein>
<name>A0AA37CEF4_AQUAC</name>
<proteinExistence type="predicted"/>
<feature type="compositionally biased region" description="Basic and acidic residues" evidence="1">
    <location>
        <begin position="55"/>
        <end position="66"/>
    </location>
</feature>
<gene>
    <name evidence="2" type="ORF">KAM435_09390</name>
    <name evidence="3" type="ORF">KAM436_05490</name>
</gene>
<dbReference type="EMBL" id="BPMT01000002">
    <property type="protein sequence ID" value="GIZ91581.1"/>
    <property type="molecule type" value="Genomic_DNA"/>
</dbReference>
<dbReference type="AlphaFoldDB" id="A0AA37CEF4"/>
<dbReference type="Proteomes" id="UP000887212">
    <property type="component" value="Unassembled WGS sequence"/>
</dbReference>
<accession>A0AA37CEF4</accession>
<evidence type="ECO:0000256" key="1">
    <source>
        <dbReference type="SAM" id="MobiDB-lite"/>
    </source>
</evidence>
<comment type="caution">
    <text evidence="2">The sequence shown here is derived from an EMBL/GenBank/DDBJ whole genome shotgun (WGS) entry which is preliminary data.</text>
</comment>